<feature type="domain" description="Methyltransferase type 11" evidence="8">
    <location>
        <begin position="648"/>
        <end position="748"/>
    </location>
</feature>
<evidence type="ECO:0000256" key="6">
    <source>
        <dbReference type="ARBA" id="ARBA00022946"/>
    </source>
</evidence>
<dbReference type="PANTHER" id="PTHR47150">
    <property type="entry name" value="OS12G0169200 PROTEIN"/>
    <property type="match status" value="1"/>
</dbReference>
<gene>
    <name evidence="9" type="ORF">OSB04_015025</name>
</gene>
<dbReference type="Proteomes" id="UP001172457">
    <property type="component" value="Chromosome 4"/>
</dbReference>
<dbReference type="Pfam" id="PF08241">
    <property type="entry name" value="Methyltransf_11"/>
    <property type="match status" value="1"/>
</dbReference>
<dbReference type="SUPFAM" id="SSF53335">
    <property type="entry name" value="S-adenosyl-L-methionine-dependent methyltransferases"/>
    <property type="match status" value="1"/>
</dbReference>
<proteinExistence type="inferred from homology"/>
<dbReference type="Gene3D" id="3.40.50.150">
    <property type="entry name" value="Vaccinia Virus protein VP39"/>
    <property type="match status" value="1"/>
</dbReference>
<dbReference type="FunFam" id="3.40.50.150:FF:000144">
    <property type="entry name" value="Putative methyltransferase, chloroplastic"/>
    <property type="match status" value="1"/>
</dbReference>
<keyword evidence="5" id="KW-0808">Transferase</keyword>
<evidence type="ECO:0000256" key="2">
    <source>
        <dbReference type="ARBA" id="ARBA00022528"/>
    </source>
</evidence>
<reference evidence="9" key="1">
    <citation type="submission" date="2023-03" db="EMBL/GenBank/DDBJ databases">
        <title>Chromosome-scale reference genome and RAD-based genetic map of yellow starthistle (Centaurea solstitialis) reveal putative structural variation and QTLs associated with invader traits.</title>
        <authorList>
            <person name="Reatini B."/>
            <person name="Cang F.A."/>
            <person name="Jiang Q."/>
            <person name="Mckibben M.T.W."/>
            <person name="Barker M.S."/>
            <person name="Rieseberg L.H."/>
            <person name="Dlugosch K.M."/>
        </authorList>
    </citation>
    <scope>NUCLEOTIDE SEQUENCE</scope>
    <source>
        <strain evidence="9">CAN-66</strain>
        <tissue evidence="9">Leaf</tissue>
    </source>
</reference>
<keyword evidence="10" id="KW-1185">Reference proteome</keyword>
<dbReference type="AlphaFoldDB" id="A0AA38SY71"/>
<dbReference type="GO" id="GO:0032259">
    <property type="term" value="P:methylation"/>
    <property type="evidence" value="ECO:0007669"/>
    <property type="project" value="UniProtKB-KW"/>
</dbReference>
<dbReference type="GO" id="GO:0008757">
    <property type="term" value="F:S-adenosylmethionine-dependent methyltransferase activity"/>
    <property type="evidence" value="ECO:0007669"/>
    <property type="project" value="InterPro"/>
</dbReference>
<dbReference type="GO" id="GO:0010287">
    <property type="term" value="C:plastoglobule"/>
    <property type="evidence" value="ECO:0007669"/>
    <property type="project" value="UniProtKB-SubCell"/>
</dbReference>
<evidence type="ECO:0000256" key="7">
    <source>
        <dbReference type="ARBA" id="ARBA00060463"/>
    </source>
</evidence>
<dbReference type="GO" id="GO:0009820">
    <property type="term" value="P:alkaloid metabolic process"/>
    <property type="evidence" value="ECO:0007669"/>
    <property type="project" value="UniProtKB-KW"/>
</dbReference>
<name>A0AA38SY71_9ASTR</name>
<comment type="caution">
    <text evidence="9">The sequence shown here is derived from an EMBL/GenBank/DDBJ whole genome shotgun (WGS) entry which is preliminary data.</text>
</comment>
<evidence type="ECO:0000256" key="4">
    <source>
        <dbReference type="ARBA" id="ARBA00022640"/>
    </source>
</evidence>
<evidence type="ECO:0000313" key="9">
    <source>
        <dbReference type="EMBL" id="KAJ9550980.1"/>
    </source>
</evidence>
<comment type="subcellular location">
    <subcellularLocation>
        <location evidence="7">Plastid</location>
        <location evidence="7">Chloroplast</location>
        <location evidence="7">Plastoglobule</location>
    </subcellularLocation>
</comment>
<dbReference type="CDD" id="cd02440">
    <property type="entry name" value="AdoMet_MTases"/>
    <property type="match status" value="1"/>
</dbReference>
<organism evidence="9 10">
    <name type="scientific">Centaurea solstitialis</name>
    <name type="common">yellow star-thistle</name>
    <dbReference type="NCBI Taxonomy" id="347529"/>
    <lineage>
        <taxon>Eukaryota</taxon>
        <taxon>Viridiplantae</taxon>
        <taxon>Streptophyta</taxon>
        <taxon>Embryophyta</taxon>
        <taxon>Tracheophyta</taxon>
        <taxon>Spermatophyta</taxon>
        <taxon>Magnoliopsida</taxon>
        <taxon>eudicotyledons</taxon>
        <taxon>Gunneridae</taxon>
        <taxon>Pentapetalae</taxon>
        <taxon>asterids</taxon>
        <taxon>campanulids</taxon>
        <taxon>Asterales</taxon>
        <taxon>Asteraceae</taxon>
        <taxon>Carduoideae</taxon>
        <taxon>Cardueae</taxon>
        <taxon>Centaureinae</taxon>
        <taxon>Centaurea</taxon>
    </lineage>
</organism>
<keyword evidence="6" id="KW-0809">Transit peptide</keyword>
<dbReference type="InterPro" id="IPR013216">
    <property type="entry name" value="Methyltransf_11"/>
</dbReference>
<evidence type="ECO:0000256" key="1">
    <source>
        <dbReference type="ARBA" id="ARBA00008361"/>
    </source>
</evidence>
<evidence type="ECO:0000256" key="5">
    <source>
        <dbReference type="ARBA" id="ARBA00022679"/>
    </source>
</evidence>
<keyword evidence="4" id="KW-0934">Plastid</keyword>
<evidence type="ECO:0000313" key="10">
    <source>
        <dbReference type="Proteomes" id="UP001172457"/>
    </source>
</evidence>
<evidence type="ECO:0000256" key="3">
    <source>
        <dbReference type="ARBA" id="ARBA00022603"/>
    </source>
</evidence>
<sequence length="810" mass="92411">MADSDDEFDLMIDQVLLANLQAAELVSKLVTTGYCKTMEKLIADYFSNNPVYNDEDFKRRFRMTRRLFLRIVNDLEREVEYFKQHWDARGVKGFSALQKCTSAIRQLAYGSASDASDEYLRMSETTSRDCLENFCKVHGLPDMLGSIDCMHWAWKNCPIAWRGQFHRGDHAGPTVILEAVASYDEWIWHAFFGVPGATNDIIVVNQSPVFNDLFEDKAPDSSFVVNGTHYNHGYYLADGIYPEWTTFVKAFRYPHDDERRIHFKERQESARKDIERTFTTLQSKWHMVKRPARVWTRTKLQEIMYTCIILHNMIREDEGISDYPFDPTEVLPEDIETNISEADRPRNVNLVKNRERQANLRQDLSQHFPTAKACSPGSKPPYLQNGVPFIFKHGECPFDVFSSRFLTCLEMDPWLFNWVFGKVVGDKFIVSLFTTSIFTRPSRYSRRFSNLVLEKVVIEQFLNLVLERISAMRGGVAAGTAPGHLPKGPVARLLWNKSHWKSHSVKWAMFLVPLSHNKCPLSKEAITQPQVTGETDLFACPVCFELLIRKGPPGFNLPAVYRSGFKCVKCNKSYSSKNVYLDLTVIAGAKDYVEIQPSRTELFRSPLVSFLYERGWRQNFNFRGFPGPDEEFNMAQEYFKPAEGGTLVDVSCGSGLFTRKFAKSGTYSRVVALDFSENMLRQSYDFIKVDDTILNSNLALVRADVSRLPFSSGSIDAVHAGAALHCWPSPSNAIAEINRVLRSGGVFVGTTFLRSTSSTPAFLRPFDQRISGNYNYLTEEEIEDLCKSCGLTNYTAKVQQAFIMFSAQKP</sequence>
<dbReference type="EMBL" id="JARYMX010000004">
    <property type="protein sequence ID" value="KAJ9550980.1"/>
    <property type="molecule type" value="Genomic_DNA"/>
</dbReference>
<accession>A0AA38SY71</accession>
<dbReference type="Pfam" id="PF04827">
    <property type="entry name" value="Plant_tran"/>
    <property type="match status" value="1"/>
</dbReference>
<dbReference type="InterPro" id="IPR006912">
    <property type="entry name" value="Harbinger_derived_prot"/>
</dbReference>
<keyword evidence="2" id="KW-0150">Chloroplast</keyword>
<dbReference type="PANTHER" id="PTHR47150:SF4">
    <property type="entry name" value="HARBINGER TRANSPOSASE-DERIVED PROTEIN-RELATED"/>
    <property type="match status" value="1"/>
</dbReference>
<dbReference type="InterPro" id="IPR029063">
    <property type="entry name" value="SAM-dependent_MTases_sf"/>
</dbReference>
<keyword evidence="3" id="KW-0489">Methyltransferase</keyword>
<protein>
    <recommendedName>
        <fullName evidence="8">Methyltransferase type 11 domain-containing protein</fullName>
    </recommendedName>
</protein>
<evidence type="ECO:0000259" key="8">
    <source>
        <dbReference type="Pfam" id="PF08241"/>
    </source>
</evidence>
<comment type="similarity">
    <text evidence="1">Belongs to the methyltransferase superfamily.</text>
</comment>